<evidence type="ECO:0000313" key="1">
    <source>
        <dbReference type="EMBL" id="CAE2285738.1"/>
    </source>
</evidence>
<sequence length="213" mass="24224">MLDSVHFCPILIVRSLRYLLAFNLEDNWYSYSCLLHPLCIYVTFSSPNSNQSFWYNDNTTQQIKHNLQVNMNTKLHTRLPQAQIMQRLVLPTHLLYHGNRGLSNFVINRIANAPLFSGRGAVFLYLGHDPLSKDNIDYKVYLYLVEKMGTPDEVLASTIPTDATATHATKPSRYWNMIATPLEQSNLSCVCSRNSFDSFDIATAAATRNGRSN</sequence>
<name>A0A7S4NGX4_9STRA</name>
<reference evidence="1" key="1">
    <citation type="submission" date="2021-01" db="EMBL/GenBank/DDBJ databases">
        <authorList>
            <person name="Corre E."/>
            <person name="Pelletier E."/>
            <person name="Niang G."/>
            <person name="Scheremetjew M."/>
            <person name="Finn R."/>
            <person name="Kale V."/>
            <person name="Holt S."/>
            <person name="Cochrane G."/>
            <person name="Meng A."/>
            <person name="Brown T."/>
            <person name="Cohen L."/>
        </authorList>
    </citation>
    <scope>NUCLEOTIDE SEQUENCE</scope>
    <source>
        <strain evidence="1">Isolate 1302-5</strain>
    </source>
</reference>
<organism evidence="1">
    <name type="scientific">Odontella aurita</name>
    <dbReference type="NCBI Taxonomy" id="265563"/>
    <lineage>
        <taxon>Eukaryota</taxon>
        <taxon>Sar</taxon>
        <taxon>Stramenopiles</taxon>
        <taxon>Ochrophyta</taxon>
        <taxon>Bacillariophyta</taxon>
        <taxon>Mediophyceae</taxon>
        <taxon>Biddulphiophycidae</taxon>
        <taxon>Eupodiscales</taxon>
        <taxon>Odontellaceae</taxon>
        <taxon>Odontella</taxon>
    </lineage>
</organism>
<gene>
    <name evidence="1" type="ORF">OAUR00152_LOCUS40259</name>
</gene>
<protein>
    <submittedName>
        <fullName evidence="1">Uncharacterized protein</fullName>
    </submittedName>
</protein>
<dbReference type="AlphaFoldDB" id="A0A7S4NGX4"/>
<dbReference type="EMBL" id="HBKQ01058929">
    <property type="protein sequence ID" value="CAE2285738.1"/>
    <property type="molecule type" value="Transcribed_RNA"/>
</dbReference>
<accession>A0A7S4NGX4</accession>
<proteinExistence type="predicted"/>